<evidence type="ECO:0000313" key="5">
    <source>
        <dbReference type="EMBL" id="GAA1625278.1"/>
    </source>
</evidence>
<dbReference type="Proteomes" id="UP001501319">
    <property type="component" value="Unassembled WGS sequence"/>
</dbReference>
<proteinExistence type="inferred from homology"/>
<evidence type="ECO:0000256" key="3">
    <source>
        <dbReference type="SAM" id="MobiDB-lite"/>
    </source>
</evidence>
<evidence type="ECO:0000256" key="2">
    <source>
        <dbReference type="ARBA" id="ARBA00007639"/>
    </source>
</evidence>
<dbReference type="Pfam" id="PF13407">
    <property type="entry name" value="Peripla_BP_4"/>
    <property type="match status" value="1"/>
</dbReference>
<dbReference type="InterPro" id="IPR050555">
    <property type="entry name" value="Bact_Solute-Bind_Prot2"/>
</dbReference>
<dbReference type="InterPro" id="IPR025997">
    <property type="entry name" value="SBP_2_dom"/>
</dbReference>
<comment type="similarity">
    <text evidence="2">Belongs to the bacterial solute-binding protein 2 family.</text>
</comment>
<dbReference type="EMBL" id="BAAANE010000003">
    <property type="protein sequence ID" value="GAA1625278.1"/>
    <property type="molecule type" value="Genomic_DNA"/>
</dbReference>
<comment type="caution">
    <text evidence="5">The sequence shown here is derived from an EMBL/GenBank/DDBJ whole genome shotgun (WGS) entry which is preliminary data.</text>
</comment>
<feature type="domain" description="Periplasmic binding protein" evidence="4">
    <location>
        <begin position="33"/>
        <end position="292"/>
    </location>
</feature>
<dbReference type="PANTHER" id="PTHR30036:SF7">
    <property type="entry name" value="ABC TRANSPORTER PERIPLASMIC-BINDING PROTEIN YPHF"/>
    <property type="match status" value="1"/>
</dbReference>
<evidence type="ECO:0000259" key="4">
    <source>
        <dbReference type="Pfam" id="PF13407"/>
    </source>
</evidence>
<dbReference type="Gene3D" id="3.40.50.2300">
    <property type="match status" value="2"/>
</dbReference>
<feature type="region of interest" description="Disordered" evidence="3">
    <location>
        <begin position="1"/>
        <end position="20"/>
    </location>
</feature>
<sequence>MSTPSTTPPQGKRPALSTTKPTKPVKIAIIAIENNPFFGQVKTGYDAVKPKIEAAGGTVDWINAGTEVTVDSVGDAINAAVADGYDAIAALMPGDGICTYVRKANAEGVLLAAYNGNASCAQSSGALFFHGQDLRAAGMQAGKLMCTATKGLASATKPGVIGVETESFTFQALEERRLGFLDGLKQNCPWVTQSGGGVEYQESTDRVASVTRDYMTSTKNLVGIYVTGGNPQVAAQTVASAGKTSTVKVIGFDFTAENVAQIKAGNMYAAIGQDPYGQSYDTIVWLYNALVDKQKPSPDYFIPTAAVVGTQANITTVSAAT</sequence>
<name>A0ABN2F0R2_9ACTN</name>
<organism evidence="5 6">
    <name type="scientific">Kribbella alba</name>
    <dbReference type="NCBI Taxonomy" id="190197"/>
    <lineage>
        <taxon>Bacteria</taxon>
        <taxon>Bacillati</taxon>
        <taxon>Actinomycetota</taxon>
        <taxon>Actinomycetes</taxon>
        <taxon>Propionibacteriales</taxon>
        <taxon>Kribbellaceae</taxon>
        <taxon>Kribbella</taxon>
    </lineage>
</organism>
<protein>
    <recommendedName>
        <fullName evidence="4">Periplasmic binding protein domain-containing protein</fullName>
    </recommendedName>
</protein>
<comment type="subcellular location">
    <subcellularLocation>
        <location evidence="1">Cell envelope</location>
    </subcellularLocation>
</comment>
<gene>
    <name evidence="5" type="ORF">GCM10009744_11350</name>
</gene>
<evidence type="ECO:0000256" key="1">
    <source>
        <dbReference type="ARBA" id="ARBA00004196"/>
    </source>
</evidence>
<accession>A0ABN2F0R2</accession>
<dbReference type="SUPFAM" id="SSF53822">
    <property type="entry name" value="Periplasmic binding protein-like I"/>
    <property type="match status" value="1"/>
</dbReference>
<dbReference type="CDD" id="cd01536">
    <property type="entry name" value="PBP1_ABC_sugar_binding-like"/>
    <property type="match status" value="1"/>
</dbReference>
<reference evidence="5 6" key="1">
    <citation type="journal article" date="2019" name="Int. J. Syst. Evol. Microbiol.">
        <title>The Global Catalogue of Microorganisms (GCM) 10K type strain sequencing project: providing services to taxonomists for standard genome sequencing and annotation.</title>
        <authorList>
            <consortium name="The Broad Institute Genomics Platform"/>
            <consortium name="The Broad Institute Genome Sequencing Center for Infectious Disease"/>
            <person name="Wu L."/>
            <person name="Ma J."/>
        </authorList>
    </citation>
    <scope>NUCLEOTIDE SEQUENCE [LARGE SCALE GENOMIC DNA]</scope>
    <source>
        <strain evidence="5 6">JCM 14306</strain>
    </source>
</reference>
<dbReference type="PANTHER" id="PTHR30036">
    <property type="entry name" value="D-XYLOSE-BINDING PERIPLASMIC PROTEIN"/>
    <property type="match status" value="1"/>
</dbReference>
<evidence type="ECO:0000313" key="6">
    <source>
        <dbReference type="Proteomes" id="UP001501319"/>
    </source>
</evidence>
<keyword evidence="6" id="KW-1185">Reference proteome</keyword>
<dbReference type="InterPro" id="IPR028082">
    <property type="entry name" value="Peripla_BP_I"/>
</dbReference>